<name>A0A1F6D637_HANXR</name>
<dbReference type="InterPro" id="IPR011014">
    <property type="entry name" value="MscS_channel_TM-2"/>
</dbReference>
<dbReference type="Gene3D" id="3.30.70.100">
    <property type="match status" value="1"/>
</dbReference>
<feature type="transmembrane region" description="Helical" evidence="7">
    <location>
        <begin position="158"/>
        <end position="176"/>
    </location>
</feature>
<feature type="domain" description="Mechanosensitive ion channel MscS" evidence="8">
    <location>
        <begin position="178"/>
        <end position="244"/>
    </location>
</feature>
<evidence type="ECO:0000256" key="6">
    <source>
        <dbReference type="ARBA" id="ARBA00023136"/>
    </source>
</evidence>
<feature type="transmembrane region" description="Helical" evidence="7">
    <location>
        <begin position="6"/>
        <end position="30"/>
    </location>
</feature>
<proteinExistence type="inferred from homology"/>
<comment type="subcellular location">
    <subcellularLocation>
        <location evidence="1">Cell membrane</location>
        <topology evidence="1">Multi-pass membrane protein</topology>
    </subcellularLocation>
</comment>
<dbReference type="SUPFAM" id="SSF82689">
    <property type="entry name" value="Mechanosensitive channel protein MscS (YggB), C-terminal domain"/>
    <property type="match status" value="1"/>
</dbReference>
<dbReference type="InterPro" id="IPR010920">
    <property type="entry name" value="LSM_dom_sf"/>
</dbReference>
<evidence type="ECO:0000256" key="3">
    <source>
        <dbReference type="ARBA" id="ARBA00022475"/>
    </source>
</evidence>
<dbReference type="InterPro" id="IPR006685">
    <property type="entry name" value="MscS_channel_2nd"/>
</dbReference>
<reference evidence="10 11" key="1">
    <citation type="journal article" date="2016" name="Nat. Commun.">
        <title>Thousands of microbial genomes shed light on interconnected biogeochemical processes in an aquifer system.</title>
        <authorList>
            <person name="Anantharaman K."/>
            <person name="Brown C.T."/>
            <person name="Hug L.A."/>
            <person name="Sharon I."/>
            <person name="Castelle C.J."/>
            <person name="Probst A.J."/>
            <person name="Thomas B.C."/>
            <person name="Singh A."/>
            <person name="Wilkins M.J."/>
            <person name="Karaoz U."/>
            <person name="Brodie E.L."/>
            <person name="Williams K.H."/>
            <person name="Hubbard S.S."/>
            <person name="Banfield J.F."/>
        </authorList>
    </citation>
    <scope>NUCLEOTIDE SEQUENCE [LARGE SCALE GENOMIC DNA]</scope>
    <source>
        <strain evidence="11">RIFCSPLOWO2_12_FULL_64_10</strain>
    </source>
</reference>
<keyword evidence="3" id="KW-1003">Cell membrane</keyword>
<dbReference type="Proteomes" id="UP000178606">
    <property type="component" value="Unassembled WGS sequence"/>
</dbReference>
<dbReference type="SUPFAM" id="SSF50182">
    <property type="entry name" value="Sm-like ribonucleoproteins"/>
    <property type="match status" value="1"/>
</dbReference>
<dbReference type="PANTHER" id="PTHR30221:SF1">
    <property type="entry name" value="SMALL-CONDUCTANCE MECHANOSENSITIVE CHANNEL"/>
    <property type="match status" value="1"/>
</dbReference>
<keyword evidence="5 7" id="KW-1133">Transmembrane helix</keyword>
<dbReference type="AlphaFoldDB" id="A0A1F6D637"/>
<evidence type="ECO:0000313" key="10">
    <source>
        <dbReference type="EMBL" id="OGG56482.1"/>
    </source>
</evidence>
<dbReference type="Gene3D" id="2.30.30.60">
    <property type="match status" value="1"/>
</dbReference>
<dbReference type="Pfam" id="PF21082">
    <property type="entry name" value="MS_channel_3rd"/>
    <property type="match status" value="1"/>
</dbReference>
<protein>
    <recommendedName>
        <fullName evidence="12">Mechanosensitive ion channel protein MscS</fullName>
    </recommendedName>
</protein>
<evidence type="ECO:0000259" key="9">
    <source>
        <dbReference type="Pfam" id="PF21082"/>
    </source>
</evidence>
<dbReference type="GO" id="GO:0008381">
    <property type="term" value="F:mechanosensitive monoatomic ion channel activity"/>
    <property type="evidence" value="ECO:0007669"/>
    <property type="project" value="InterPro"/>
</dbReference>
<dbReference type="SUPFAM" id="SSF82861">
    <property type="entry name" value="Mechanosensitive channel protein MscS (YggB), transmembrane region"/>
    <property type="match status" value="1"/>
</dbReference>
<dbReference type="InterPro" id="IPR023408">
    <property type="entry name" value="MscS_beta-dom_sf"/>
</dbReference>
<dbReference type="PANTHER" id="PTHR30221">
    <property type="entry name" value="SMALL-CONDUCTANCE MECHANOSENSITIVE CHANNEL"/>
    <property type="match status" value="1"/>
</dbReference>
<dbReference type="Gene3D" id="1.10.287.1260">
    <property type="match status" value="1"/>
</dbReference>
<dbReference type="EMBL" id="MFKF01000030">
    <property type="protein sequence ID" value="OGG56482.1"/>
    <property type="molecule type" value="Genomic_DNA"/>
</dbReference>
<evidence type="ECO:0008006" key="12">
    <source>
        <dbReference type="Google" id="ProtNLM"/>
    </source>
</evidence>
<organism evidence="10 11">
    <name type="scientific">Handelsmanbacteria sp. (strain RIFCSPLOWO2_12_FULL_64_10)</name>
    <dbReference type="NCBI Taxonomy" id="1817868"/>
    <lineage>
        <taxon>Bacteria</taxon>
        <taxon>Candidatus Handelsmaniibacteriota</taxon>
    </lineage>
</organism>
<dbReference type="InterPro" id="IPR045275">
    <property type="entry name" value="MscS_archaea/bacteria_type"/>
</dbReference>
<keyword evidence="6 7" id="KW-0472">Membrane</keyword>
<feature type="transmembrane region" description="Helical" evidence="7">
    <location>
        <begin position="90"/>
        <end position="113"/>
    </location>
</feature>
<evidence type="ECO:0000256" key="1">
    <source>
        <dbReference type="ARBA" id="ARBA00004651"/>
    </source>
</evidence>
<evidence type="ECO:0000256" key="2">
    <source>
        <dbReference type="ARBA" id="ARBA00008017"/>
    </source>
</evidence>
<sequence length="369" mass="40610">MAESLALDLLTAGGILSAFLLTALLVRLVWMRVLRPFIERTGTELDDVLLLPLRRLTQWGLVLIGLHESIGSLSALRTSPQAAKILSRGLGIAGVALAVWITLKVFNGIISWYVRKAEERPDEARSVSHQAGLVRKAGNVLLLALGLLYVLRTAGLDISPLLAGGAIGGLAIALALQDTLSNLFAGFYLTIDRPVKVGDFVKLESGDEGFVEEIGWRNTKVRLWANNLVVIPNSRLSQSVITNYFLPEQETSVYVWCGVSYDSDLQHVEAVTIDVARQVMREVEGADAQWEPLVRWKAFGDFAITFLTVLRVKAFEAQYLLHSEFIKALHRRFREEGIEIPFPIRTVIVKQAEAEDGGVIAGGREAGRS</sequence>
<evidence type="ECO:0000259" key="8">
    <source>
        <dbReference type="Pfam" id="PF00924"/>
    </source>
</evidence>
<dbReference type="InterPro" id="IPR011066">
    <property type="entry name" value="MscS_channel_C_sf"/>
</dbReference>
<feature type="transmembrane region" description="Helical" evidence="7">
    <location>
        <begin position="133"/>
        <end position="151"/>
    </location>
</feature>
<feature type="domain" description="Mechanosensitive ion channel MscS C-terminal" evidence="9">
    <location>
        <begin position="257"/>
        <end position="340"/>
    </location>
</feature>
<evidence type="ECO:0000313" key="11">
    <source>
        <dbReference type="Proteomes" id="UP000178606"/>
    </source>
</evidence>
<dbReference type="GO" id="GO:0005886">
    <property type="term" value="C:plasma membrane"/>
    <property type="evidence" value="ECO:0007669"/>
    <property type="project" value="UniProtKB-SubCell"/>
</dbReference>
<gene>
    <name evidence="10" type="ORF">A3F84_15750</name>
</gene>
<dbReference type="Pfam" id="PF00924">
    <property type="entry name" value="MS_channel_2nd"/>
    <property type="match status" value="1"/>
</dbReference>
<evidence type="ECO:0000256" key="7">
    <source>
        <dbReference type="SAM" id="Phobius"/>
    </source>
</evidence>
<comment type="caution">
    <text evidence="10">The sequence shown here is derived from an EMBL/GenBank/DDBJ whole genome shotgun (WGS) entry which is preliminary data.</text>
</comment>
<keyword evidence="4 7" id="KW-0812">Transmembrane</keyword>
<dbReference type="InterPro" id="IPR049278">
    <property type="entry name" value="MS_channel_C"/>
</dbReference>
<accession>A0A1F6D637</accession>
<evidence type="ECO:0000256" key="5">
    <source>
        <dbReference type="ARBA" id="ARBA00022989"/>
    </source>
</evidence>
<evidence type="ECO:0000256" key="4">
    <source>
        <dbReference type="ARBA" id="ARBA00022692"/>
    </source>
</evidence>
<comment type="similarity">
    <text evidence="2">Belongs to the MscS (TC 1.A.23) family.</text>
</comment>